<evidence type="ECO:0000259" key="3">
    <source>
        <dbReference type="Pfam" id="PF04536"/>
    </source>
</evidence>
<organism evidence="4 5">
    <name type="scientific">Agrilactobacillus yilanensis</name>
    <dbReference type="NCBI Taxonomy" id="2485997"/>
    <lineage>
        <taxon>Bacteria</taxon>
        <taxon>Bacillati</taxon>
        <taxon>Bacillota</taxon>
        <taxon>Bacilli</taxon>
        <taxon>Lactobacillales</taxon>
        <taxon>Lactobacillaceae</taxon>
        <taxon>Agrilactobacillus</taxon>
    </lineage>
</organism>
<proteinExistence type="predicted"/>
<feature type="chain" id="PRO_5046440408" evidence="2">
    <location>
        <begin position="30"/>
        <end position="287"/>
    </location>
</feature>
<dbReference type="EMBL" id="JBHTOP010000001">
    <property type="protein sequence ID" value="MFD1670524.1"/>
    <property type="molecule type" value="Genomic_DNA"/>
</dbReference>
<dbReference type="Proteomes" id="UP001597267">
    <property type="component" value="Unassembled WGS sequence"/>
</dbReference>
<dbReference type="PANTHER" id="PTHR30373">
    <property type="entry name" value="UPF0603 PROTEIN YGCG"/>
    <property type="match status" value="1"/>
</dbReference>
<comment type="caution">
    <text evidence="4">The sequence shown here is derived from an EMBL/GenBank/DDBJ whole genome shotgun (WGS) entry which is preliminary data.</text>
</comment>
<gene>
    <name evidence="4" type="ORF">ACFQ5M_00270</name>
</gene>
<evidence type="ECO:0000313" key="4">
    <source>
        <dbReference type="EMBL" id="MFD1670524.1"/>
    </source>
</evidence>
<dbReference type="Pfam" id="PF04536">
    <property type="entry name" value="TPM_phosphatase"/>
    <property type="match status" value="1"/>
</dbReference>
<reference evidence="5" key="1">
    <citation type="journal article" date="2019" name="Int. J. Syst. Evol. Microbiol.">
        <title>The Global Catalogue of Microorganisms (GCM) 10K type strain sequencing project: providing services to taxonomists for standard genome sequencing and annotation.</title>
        <authorList>
            <consortium name="The Broad Institute Genomics Platform"/>
            <consortium name="The Broad Institute Genome Sequencing Center for Infectious Disease"/>
            <person name="Wu L."/>
            <person name="Ma J."/>
        </authorList>
    </citation>
    <scope>NUCLEOTIDE SEQUENCE [LARGE SCALE GENOMIC DNA]</scope>
    <source>
        <strain evidence="5">CCM 8896</strain>
    </source>
</reference>
<keyword evidence="5" id="KW-1185">Reference proteome</keyword>
<sequence>MRVKRQILSGLAAVFGLLFALMLAQPTLAALPAKPQYNFYDEANVLNEKTKKLVSDKNLYYTNRKAKPQVVLAVVKSTDGDEIDSYAPDLFQKWGIGQTGKDNGILILYAVNGGARNVRIEVGYGMESVITDSIAGRILNNNKANLKSTDTAKINQGLQKTFNSVTSLVDAHYGYKGDKNNLSAAEVEKLKNGQTVSKRWMKAIGLIVAVLVVVFIILSSGNNGGGGSGPGSGNRRRGGLPWWIWAGSGSSGSSWGGGSSGSSGGGFGGFGGFSGGGGSSGGGGASI</sequence>
<evidence type="ECO:0000256" key="1">
    <source>
        <dbReference type="SAM" id="Phobius"/>
    </source>
</evidence>
<dbReference type="InterPro" id="IPR007621">
    <property type="entry name" value="TPM_dom"/>
</dbReference>
<protein>
    <submittedName>
        <fullName evidence="4">TPM domain-containing protein</fullName>
    </submittedName>
</protein>
<keyword evidence="1" id="KW-1133">Transmembrane helix</keyword>
<keyword evidence="1" id="KW-0472">Membrane</keyword>
<evidence type="ECO:0000256" key="2">
    <source>
        <dbReference type="SAM" id="SignalP"/>
    </source>
</evidence>
<feature type="domain" description="TPM" evidence="3">
    <location>
        <begin position="40"/>
        <end position="165"/>
    </location>
</feature>
<accession>A0ABW4J4F3</accession>
<feature type="signal peptide" evidence="2">
    <location>
        <begin position="1"/>
        <end position="29"/>
    </location>
</feature>
<dbReference type="PANTHER" id="PTHR30373:SF2">
    <property type="entry name" value="UPF0603 PROTEIN YGCG"/>
    <property type="match status" value="1"/>
</dbReference>
<keyword evidence="2" id="KW-0732">Signal</keyword>
<keyword evidence="1" id="KW-0812">Transmembrane</keyword>
<evidence type="ECO:0000313" key="5">
    <source>
        <dbReference type="Proteomes" id="UP001597267"/>
    </source>
</evidence>
<dbReference type="RefSeq" id="WP_225423662.1">
    <property type="nucleotide sequence ID" value="NZ_JBHTOP010000001.1"/>
</dbReference>
<dbReference type="Gene3D" id="3.10.310.50">
    <property type="match status" value="1"/>
</dbReference>
<name>A0ABW4J4F3_9LACO</name>
<feature type="transmembrane region" description="Helical" evidence="1">
    <location>
        <begin position="200"/>
        <end position="218"/>
    </location>
</feature>